<dbReference type="EMBL" id="JAUOZS010000001">
    <property type="protein sequence ID" value="MDT8899628.1"/>
    <property type="molecule type" value="Genomic_DNA"/>
</dbReference>
<protein>
    <submittedName>
        <fullName evidence="1">Uncharacterized protein</fullName>
    </submittedName>
</protein>
<reference evidence="1 2" key="1">
    <citation type="submission" date="2023-07" db="EMBL/GenBank/DDBJ databases">
        <title>The novel representative of Negativicutes class, Anaeroselena agilis gen. nov. sp. nov.</title>
        <authorList>
            <person name="Prokofeva M.I."/>
            <person name="Elcheninov A.G."/>
            <person name="Klyukina A."/>
            <person name="Kublanov I.V."/>
            <person name="Frolov E.N."/>
            <person name="Podosokorskaya O.A."/>
        </authorList>
    </citation>
    <scope>NUCLEOTIDE SEQUENCE [LARGE SCALE GENOMIC DNA]</scope>
    <source>
        <strain evidence="1 2">4137-cl</strain>
    </source>
</reference>
<evidence type="ECO:0000313" key="2">
    <source>
        <dbReference type="Proteomes" id="UP001254848"/>
    </source>
</evidence>
<evidence type="ECO:0000313" key="1">
    <source>
        <dbReference type="EMBL" id="MDT8899628.1"/>
    </source>
</evidence>
<accession>A0ABU3NTU1</accession>
<name>A0ABU3NTU1_9FIRM</name>
<organism evidence="1 2">
    <name type="scientific">Anaeroselena agilis</name>
    <dbReference type="NCBI Taxonomy" id="3063788"/>
    <lineage>
        <taxon>Bacteria</taxon>
        <taxon>Bacillati</taxon>
        <taxon>Bacillota</taxon>
        <taxon>Negativicutes</taxon>
        <taxon>Acetonemataceae</taxon>
        <taxon>Anaeroselena</taxon>
    </lineage>
</organism>
<dbReference type="RefSeq" id="WP_413778199.1">
    <property type="nucleotide sequence ID" value="NZ_JAUOZS010000001.1"/>
</dbReference>
<proteinExistence type="predicted"/>
<sequence>MFDRSAAKKSDREMPNALQTRAGLRVCPAAGFAELAGAKKNEG</sequence>
<gene>
    <name evidence="1" type="ORF">Q4T40_00005</name>
</gene>
<dbReference type="Proteomes" id="UP001254848">
    <property type="component" value="Unassembled WGS sequence"/>
</dbReference>
<comment type="caution">
    <text evidence="1">The sequence shown here is derived from an EMBL/GenBank/DDBJ whole genome shotgun (WGS) entry which is preliminary data.</text>
</comment>
<keyword evidence="2" id="KW-1185">Reference proteome</keyword>